<keyword evidence="4 12" id="KW-0808">Transferase</keyword>
<dbReference type="GO" id="GO:0004747">
    <property type="term" value="F:ribokinase activity"/>
    <property type="evidence" value="ECO:0007669"/>
    <property type="project" value="UniProtKB-UniRule"/>
</dbReference>
<feature type="binding site" evidence="12">
    <location>
        <begin position="227"/>
        <end position="232"/>
    </location>
    <ligand>
        <name>ATP</name>
        <dbReference type="ChEBI" id="CHEBI:30616"/>
    </ligand>
</feature>
<keyword evidence="5 12" id="KW-0479">Metal-binding</keyword>
<comment type="similarity">
    <text evidence="12">Belongs to the carbohydrate kinase PfkB family. Ribokinase subfamily.</text>
</comment>
<feature type="binding site" evidence="12">
    <location>
        <position position="301"/>
    </location>
    <ligand>
        <name>K(+)</name>
        <dbReference type="ChEBI" id="CHEBI:29103"/>
    </ligand>
</feature>
<dbReference type="InterPro" id="IPR002139">
    <property type="entry name" value="Ribo/fructo_kinase"/>
</dbReference>
<comment type="pathway">
    <text evidence="12">Carbohydrate metabolism; D-ribose degradation; D-ribose 5-phosphate from beta-D-ribopyranose: step 2/2.</text>
</comment>
<proteinExistence type="inferred from homology"/>
<feature type="binding site" evidence="12">
    <location>
        <position position="265"/>
    </location>
    <ligand>
        <name>K(+)</name>
        <dbReference type="ChEBI" id="CHEBI:29103"/>
    </ligand>
</feature>
<feature type="binding site" evidence="12">
    <location>
        <position position="147"/>
    </location>
    <ligand>
        <name>substrate</name>
    </ligand>
</feature>
<evidence type="ECO:0000256" key="4">
    <source>
        <dbReference type="ARBA" id="ARBA00022679"/>
    </source>
</evidence>
<comment type="cofactor">
    <cofactor evidence="12">
        <name>Mg(2+)</name>
        <dbReference type="ChEBI" id="CHEBI:18420"/>
    </cofactor>
    <text evidence="12">Requires a divalent cation, most likely magnesium in vivo, as an electrophilic catalyst to aid phosphoryl group transfer. It is the chelate of the metal and the nucleotide that is the actual substrate.</text>
</comment>
<dbReference type="GO" id="GO:0046872">
    <property type="term" value="F:metal ion binding"/>
    <property type="evidence" value="ECO:0007669"/>
    <property type="project" value="UniProtKB-KW"/>
</dbReference>
<keyword evidence="8 12" id="KW-0067">ATP-binding</keyword>
<keyword evidence="7 12" id="KW-0418">Kinase</keyword>
<keyword evidence="15" id="KW-1185">Reference proteome</keyword>
<dbReference type="InterPro" id="IPR029056">
    <property type="entry name" value="Ribokinase-like"/>
</dbReference>
<dbReference type="UniPathway" id="UPA00916">
    <property type="reaction ID" value="UER00889"/>
</dbReference>
<evidence type="ECO:0000256" key="1">
    <source>
        <dbReference type="ARBA" id="ARBA00005380"/>
    </source>
</evidence>
<comment type="activity regulation">
    <text evidence="12">Activated by a monovalent cation that binds near, but not in, the active site. The most likely occupant of the site in vivo is potassium. Ion binding induces a conformational change that may alter substrate affinity.</text>
</comment>
<dbReference type="EMBL" id="CCKQ01014186">
    <property type="protein sequence ID" value="CDW85938.1"/>
    <property type="molecule type" value="Genomic_DNA"/>
</dbReference>
<comment type="subcellular location">
    <subcellularLocation>
        <location evidence="12">Cytoplasm</location>
    </subcellularLocation>
    <subcellularLocation>
        <location evidence="12">Nucleus</location>
    </subcellularLocation>
</comment>
<dbReference type="GO" id="GO:0005737">
    <property type="term" value="C:cytoplasm"/>
    <property type="evidence" value="ECO:0007669"/>
    <property type="project" value="UniProtKB-SubCell"/>
</dbReference>
<feature type="binding site" evidence="12">
    <location>
        <position position="306"/>
    </location>
    <ligand>
        <name>K(+)</name>
        <dbReference type="ChEBI" id="CHEBI:29103"/>
    </ligand>
</feature>
<evidence type="ECO:0000256" key="3">
    <source>
        <dbReference type="ARBA" id="ARBA00016943"/>
    </source>
</evidence>
<keyword evidence="11 12" id="KW-0119">Carbohydrate metabolism</keyword>
<keyword evidence="6 12" id="KW-0547">Nucleotide-binding</keyword>
<protein>
    <recommendedName>
        <fullName evidence="3 12">Ribokinase</fullName>
        <shortName evidence="12">RK</shortName>
        <ecNumber evidence="2 12">2.7.1.15</ecNumber>
    </recommendedName>
</protein>
<keyword evidence="9 12" id="KW-0460">Magnesium</keyword>
<dbReference type="PRINTS" id="PR00990">
    <property type="entry name" value="RIBOKINASE"/>
</dbReference>
<dbReference type="InterPro" id="IPR011877">
    <property type="entry name" value="Ribokinase"/>
</dbReference>
<comment type="caution">
    <text evidence="12">Lacks conserved residue(s) required for the propagation of feature annotation.</text>
</comment>
<comment type="function">
    <text evidence="12">Catalyzes the phosphorylation of ribose at O-5 in a reaction requiring ATP and magnesium. The resulting D-ribose-5-phosphate can then be used either for sythesis of nucleotides, histidine, and tryptophan, or as a component of the pentose phosphate pathway.</text>
</comment>
<evidence type="ECO:0000256" key="5">
    <source>
        <dbReference type="ARBA" id="ARBA00022723"/>
    </source>
</evidence>
<dbReference type="Gene3D" id="3.40.1190.20">
    <property type="match status" value="1"/>
</dbReference>
<dbReference type="InterPro" id="IPR011611">
    <property type="entry name" value="PfkB_dom"/>
</dbReference>
<feature type="binding site" evidence="12">
    <location>
        <position position="304"/>
    </location>
    <ligand>
        <name>K(+)</name>
        <dbReference type="ChEBI" id="CHEBI:29103"/>
    </ligand>
</feature>
<feature type="active site" description="Proton acceptor" evidence="12">
    <location>
        <position position="271"/>
    </location>
</feature>
<dbReference type="GO" id="GO:0005524">
    <property type="term" value="F:ATP binding"/>
    <property type="evidence" value="ECO:0007669"/>
    <property type="project" value="UniProtKB-UniRule"/>
</dbReference>
<comment type="similarity">
    <text evidence="1">Belongs to the carbohydrate kinase pfkB family.</text>
</comment>
<keyword evidence="12" id="KW-0963">Cytoplasm</keyword>
<sequence length="323" mass="35144">MESKQDKIVVLGSASQDYFFKIDRIPQIGETIDAHGCEKSYGGKGANQAITCAKLGAKCEMLVQLGNDESGRGYIEEFKKHGVETKNIKLLDGVDTGQAYILALKDGNNSIIINGAANAAYDPNMTELDPAWAEAVRTSKILLLQREVPEYVNIVAARTAKQAGTMVILDVGGRDEPLSEELLSLTELERVINHKVVTFEEAKHALEKFVGDHETNEIHRDLTVVLKMGEHGSAYLKYTKGQGEIMEVHQKAFDINDFPHLKLVDTTGAGDCFSGGFAVKMLEGATPEEALVFGNKAGFLAITKFGAGPAIPTLQEVLETFKD</sequence>
<evidence type="ECO:0000256" key="9">
    <source>
        <dbReference type="ARBA" id="ARBA00022842"/>
    </source>
</evidence>
<accession>A0A078AYT7</accession>
<keyword evidence="10 12" id="KW-0630">Potassium</keyword>
<dbReference type="CDD" id="cd01174">
    <property type="entry name" value="ribokinase"/>
    <property type="match status" value="1"/>
</dbReference>
<feature type="binding site" evidence="12">
    <location>
        <begin position="270"/>
        <end position="271"/>
    </location>
    <ligand>
        <name>ATP</name>
        <dbReference type="ChEBI" id="CHEBI:30616"/>
    </ligand>
</feature>
<organism evidence="14 15">
    <name type="scientific">Stylonychia lemnae</name>
    <name type="common">Ciliate</name>
    <dbReference type="NCBI Taxonomy" id="5949"/>
    <lineage>
        <taxon>Eukaryota</taxon>
        <taxon>Sar</taxon>
        <taxon>Alveolata</taxon>
        <taxon>Ciliophora</taxon>
        <taxon>Intramacronucleata</taxon>
        <taxon>Spirotrichea</taxon>
        <taxon>Stichotrichia</taxon>
        <taxon>Sporadotrichida</taxon>
        <taxon>Oxytrichidae</taxon>
        <taxon>Stylonychinae</taxon>
        <taxon>Stylonychia</taxon>
    </lineage>
</organism>
<feature type="binding site" evidence="12">
    <location>
        <begin position="43"/>
        <end position="47"/>
    </location>
    <ligand>
        <name>substrate</name>
    </ligand>
</feature>
<dbReference type="PROSITE" id="PS00583">
    <property type="entry name" value="PFKB_KINASES_1"/>
    <property type="match status" value="1"/>
</dbReference>
<dbReference type="Proteomes" id="UP000039865">
    <property type="component" value="Unassembled WGS sequence"/>
</dbReference>
<reference evidence="14 15" key="1">
    <citation type="submission" date="2014-06" db="EMBL/GenBank/DDBJ databases">
        <authorList>
            <person name="Swart Estienne"/>
        </authorList>
    </citation>
    <scope>NUCLEOTIDE SEQUENCE [LARGE SCALE GENOMIC DNA]</scope>
    <source>
        <strain evidence="14 15">130c</strain>
    </source>
</reference>
<evidence type="ECO:0000256" key="7">
    <source>
        <dbReference type="ARBA" id="ARBA00022777"/>
    </source>
</evidence>
<evidence type="ECO:0000259" key="13">
    <source>
        <dbReference type="Pfam" id="PF00294"/>
    </source>
</evidence>
<feature type="binding site" evidence="12">
    <location>
        <begin position="15"/>
        <end position="17"/>
    </location>
    <ligand>
        <name>substrate</name>
    </ligand>
</feature>
<dbReference type="PANTHER" id="PTHR10584:SF166">
    <property type="entry name" value="RIBOKINASE"/>
    <property type="match status" value="1"/>
</dbReference>
<dbReference type="OMA" id="IQHGANF"/>
<evidence type="ECO:0000313" key="14">
    <source>
        <dbReference type="EMBL" id="CDW85938.1"/>
    </source>
</evidence>
<evidence type="ECO:0000256" key="2">
    <source>
        <dbReference type="ARBA" id="ARBA00012035"/>
    </source>
</evidence>
<feature type="domain" description="Carbohydrate kinase PfkB" evidence="13">
    <location>
        <begin position="6"/>
        <end position="313"/>
    </location>
</feature>
<dbReference type="HAMAP" id="MF_01987">
    <property type="entry name" value="Ribokinase"/>
    <property type="match status" value="1"/>
</dbReference>
<dbReference type="Pfam" id="PF00294">
    <property type="entry name" value="PfkB"/>
    <property type="match status" value="1"/>
</dbReference>
<dbReference type="AlphaFoldDB" id="A0A078AYT7"/>
<feature type="binding site" evidence="12">
    <location>
        <position position="295"/>
    </location>
    <ligand>
        <name>ATP</name>
        <dbReference type="ChEBI" id="CHEBI:30616"/>
    </ligand>
</feature>
<dbReference type="EC" id="2.7.1.15" evidence="2 12"/>
<feature type="binding site" evidence="12">
    <location>
        <position position="271"/>
    </location>
    <ligand>
        <name>substrate</name>
    </ligand>
</feature>
<feature type="binding site" evidence="12">
    <location>
        <position position="267"/>
    </location>
    <ligand>
        <name>K(+)</name>
        <dbReference type="ChEBI" id="CHEBI:29103"/>
    </ligand>
</feature>
<evidence type="ECO:0000256" key="10">
    <source>
        <dbReference type="ARBA" id="ARBA00022958"/>
    </source>
</evidence>
<evidence type="ECO:0000256" key="12">
    <source>
        <dbReference type="HAMAP-Rule" id="MF_03215"/>
    </source>
</evidence>
<evidence type="ECO:0000256" key="8">
    <source>
        <dbReference type="ARBA" id="ARBA00022840"/>
    </source>
</evidence>
<keyword evidence="12" id="KW-0539">Nucleus</keyword>
<dbReference type="PROSITE" id="PS00584">
    <property type="entry name" value="PFKB_KINASES_2"/>
    <property type="match status" value="1"/>
</dbReference>
<dbReference type="GO" id="GO:0005634">
    <property type="term" value="C:nucleus"/>
    <property type="evidence" value="ECO:0007669"/>
    <property type="project" value="UniProtKB-SubCell"/>
</dbReference>
<dbReference type="SUPFAM" id="SSF53613">
    <property type="entry name" value="Ribokinase-like"/>
    <property type="match status" value="1"/>
</dbReference>
<evidence type="ECO:0000256" key="6">
    <source>
        <dbReference type="ARBA" id="ARBA00022741"/>
    </source>
</evidence>
<dbReference type="OrthoDB" id="432447at2759"/>
<dbReference type="PANTHER" id="PTHR10584">
    <property type="entry name" value="SUGAR KINASE"/>
    <property type="match status" value="1"/>
</dbReference>
<evidence type="ECO:0000313" key="15">
    <source>
        <dbReference type="Proteomes" id="UP000039865"/>
    </source>
</evidence>
<comment type="subunit">
    <text evidence="12">Homodimer.</text>
</comment>
<dbReference type="InterPro" id="IPR002173">
    <property type="entry name" value="Carboh/pur_kinase_PfkB_CS"/>
</dbReference>
<dbReference type="InParanoid" id="A0A078AYT7"/>
<dbReference type="GO" id="GO:0019303">
    <property type="term" value="P:D-ribose catabolic process"/>
    <property type="evidence" value="ECO:0007669"/>
    <property type="project" value="UniProtKB-UniRule"/>
</dbReference>
<comment type="catalytic activity">
    <reaction evidence="12">
        <text>D-ribose + ATP = D-ribose 5-phosphate + ADP + H(+)</text>
        <dbReference type="Rhea" id="RHEA:13697"/>
        <dbReference type="ChEBI" id="CHEBI:15378"/>
        <dbReference type="ChEBI" id="CHEBI:30616"/>
        <dbReference type="ChEBI" id="CHEBI:47013"/>
        <dbReference type="ChEBI" id="CHEBI:78346"/>
        <dbReference type="ChEBI" id="CHEBI:456216"/>
        <dbReference type="EC" id="2.7.1.15"/>
    </reaction>
</comment>
<name>A0A078AYT7_STYLE</name>
<evidence type="ECO:0000256" key="11">
    <source>
        <dbReference type="ARBA" id="ARBA00023277"/>
    </source>
</evidence>
<gene>
    <name evidence="14" type="primary">Contig3910.g4175</name>
    <name evidence="14" type="ORF">STYLEM_15029</name>
</gene>